<sequence length="38" mass="4670">MAGRDCFYLTNKDRKIYRLQNNRLKEETMVFIKTTTDR</sequence>
<name>A0A423PGX9_9GAMM</name>
<protein>
    <submittedName>
        <fullName evidence="1">Uncharacterized protein</fullName>
    </submittedName>
</protein>
<comment type="caution">
    <text evidence="1">The sequence shown here is derived from an EMBL/GenBank/DDBJ whole genome shotgun (WGS) entry which is preliminary data.</text>
</comment>
<accession>A0A423PGX9</accession>
<evidence type="ECO:0000313" key="1">
    <source>
        <dbReference type="EMBL" id="ROO24878.1"/>
    </source>
</evidence>
<evidence type="ECO:0000313" key="2">
    <source>
        <dbReference type="Proteomes" id="UP000285310"/>
    </source>
</evidence>
<dbReference type="AlphaFoldDB" id="A0A423PGX9"/>
<dbReference type="InParanoid" id="A0A423PGX9"/>
<dbReference type="Proteomes" id="UP000285310">
    <property type="component" value="Unassembled WGS sequence"/>
</dbReference>
<keyword evidence="2" id="KW-1185">Reference proteome</keyword>
<dbReference type="EMBL" id="AYKG01000056">
    <property type="protein sequence ID" value="ROO24878.1"/>
    <property type="molecule type" value="Genomic_DNA"/>
</dbReference>
<reference evidence="1 2" key="1">
    <citation type="submission" date="2013-10" db="EMBL/GenBank/DDBJ databases">
        <title>Salinisphaera japonica YTM-1 Genome Sequencing.</title>
        <authorList>
            <person name="Lai Q."/>
            <person name="Li C."/>
            <person name="Shao Z."/>
        </authorList>
    </citation>
    <scope>NUCLEOTIDE SEQUENCE [LARGE SCALE GENOMIC DNA]</scope>
    <source>
        <strain evidence="1 2">YTM-1</strain>
    </source>
</reference>
<gene>
    <name evidence="1" type="ORF">SAJA_13465</name>
</gene>
<organism evidence="1 2">
    <name type="scientific">Salinisphaera japonica YTM-1</name>
    <dbReference type="NCBI Taxonomy" id="1209778"/>
    <lineage>
        <taxon>Bacteria</taxon>
        <taxon>Pseudomonadati</taxon>
        <taxon>Pseudomonadota</taxon>
        <taxon>Gammaproteobacteria</taxon>
        <taxon>Salinisphaerales</taxon>
        <taxon>Salinisphaeraceae</taxon>
        <taxon>Salinisphaera</taxon>
    </lineage>
</organism>
<proteinExistence type="predicted"/>